<evidence type="ECO:0000256" key="4">
    <source>
        <dbReference type="SAM" id="Phobius"/>
    </source>
</evidence>
<keyword evidence="4" id="KW-0812">Transmembrane</keyword>
<feature type="transmembrane region" description="Helical" evidence="4">
    <location>
        <begin position="31"/>
        <end position="52"/>
    </location>
</feature>
<dbReference type="Pfam" id="PF00672">
    <property type="entry name" value="HAMP"/>
    <property type="match status" value="1"/>
</dbReference>
<dbReference type="SMART" id="SM00283">
    <property type="entry name" value="MA"/>
    <property type="match status" value="1"/>
</dbReference>
<evidence type="ECO:0000259" key="6">
    <source>
        <dbReference type="PROSITE" id="PS50885"/>
    </source>
</evidence>
<dbReference type="RefSeq" id="WP_420906630.1">
    <property type="nucleotide sequence ID" value="NZ_BAAFGK010000005.1"/>
</dbReference>
<dbReference type="InterPro" id="IPR003660">
    <property type="entry name" value="HAMP_dom"/>
</dbReference>
<evidence type="ECO:0000256" key="1">
    <source>
        <dbReference type="ARBA" id="ARBA00023224"/>
    </source>
</evidence>
<feature type="domain" description="Methyl-accepting transducer" evidence="5">
    <location>
        <begin position="497"/>
        <end position="761"/>
    </location>
</feature>
<dbReference type="PANTHER" id="PTHR32089">
    <property type="entry name" value="METHYL-ACCEPTING CHEMOTAXIS PROTEIN MCPB"/>
    <property type="match status" value="1"/>
</dbReference>
<dbReference type="Gene3D" id="1.10.287.950">
    <property type="entry name" value="Methyl-accepting chemotaxis protein"/>
    <property type="match status" value="1"/>
</dbReference>
<evidence type="ECO:0000256" key="2">
    <source>
        <dbReference type="ARBA" id="ARBA00029447"/>
    </source>
</evidence>
<dbReference type="EMBL" id="BAAFGK010000005">
    <property type="protein sequence ID" value="GAB0058912.1"/>
    <property type="molecule type" value="Genomic_DNA"/>
</dbReference>
<gene>
    <name evidence="7" type="primary">smc_2</name>
    <name evidence="7" type="ORF">SIID45300_03272</name>
</gene>
<comment type="similarity">
    <text evidence="2">Belongs to the methyl-accepting chemotaxis (MCP) protein family.</text>
</comment>
<evidence type="ECO:0000313" key="8">
    <source>
        <dbReference type="Proteomes" id="UP001628193"/>
    </source>
</evidence>
<comment type="caution">
    <text evidence="7">The sequence shown here is derived from an EMBL/GenBank/DDBJ whole genome shotgun (WGS) entry which is preliminary data.</text>
</comment>
<reference evidence="7 8" key="1">
    <citation type="submission" date="2024-09" db="EMBL/GenBank/DDBJ databases">
        <title>Draft genome sequence of Candidatus Magnetaquicoccaceae bacterium FCR-1.</title>
        <authorList>
            <person name="Shimoshige H."/>
            <person name="Shimamura S."/>
            <person name="Taoka A."/>
            <person name="Kobayashi H."/>
            <person name="Maekawa T."/>
        </authorList>
    </citation>
    <scope>NUCLEOTIDE SEQUENCE [LARGE SCALE GENOMIC DNA]</scope>
    <source>
        <strain evidence="7 8">FCR-1</strain>
    </source>
</reference>
<dbReference type="Pfam" id="PF00015">
    <property type="entry name" value="MCPsignal"/>
    <property type="match status" value="1"/>
</dbReference>
<dbReference type="CDD" id="cd06225">
    <property type="entry name" value="HAMP"/>
    <property type="match status" value="1"/>
</dbReference>
<name>A0ABQ0CDG7_9PROT</name>
<keyword evidence="4" id="KW-0472">Membrane</keyword>
<dbReference type="Gene3D" id="6.10.340.10">
    <property type="match status" value="1"/>
</dbReference>
<feature type="domain" description="HAMP" evidence="6">
    <location>
        <begin position="398"/>
        <end position="450"/>
    </location>
</feature>
<organism evidence="7 8">
    <name type="scientific">Candidatus Magnetaquiglobus chichijimensis</name>
    <dbReference type="NCBI Taxonomy" id="3141448"/>
    <lineage>
        <taxon>Bacteria</taxon>
        <taxon>Pseudomonadati</taxon>
        <taxon>Pseudomonadota</taxon>
        <taxon>Magnetococcia</taxon>
        <taxon>Magnetococcales</taxon>
        <taxon>Candidatus Magnetaquicoccaceae</taxon>
        <taxon>Candidatus Magnetaquiglobus</taxon>
    </lineage>
</organism>
<sequence length="854" mass="90978">MNSPMTDPTRNAPAMTGRLVTRPFDPTIRRLLTLWVAIGVVATLILAGAAAYSTIRLTGLQQRVVEQVLPLEASGRRIGALLLEYLTHQDQLLQTQTLESLGKLPARGPLDGRFNAELERLGRTIQTFPDMAPILSGLKQAHAAFLEQDDRLREQMRRDLEIRQKLKTQITALDQTVERMTTHAEGIKGKVNLAMTRGKRQTRRALEGRSAEDLKSLAVQMISGGAGRIAQVTEKSLASVNTLAILSRQIRLEKAPDLLTSLKANQLKPAVDLGRQSITALKGASDQAQAGLAELATELDKEFNTLVKLLVEGDEAVYTLAWNGLEVEHQIETSRKNAESIQQQVLGQLEKIGAAVDGFNEETTRASASVSRTGQALVYTVTLIVVLFMVGFGLKLARRISSSLDQAVAGVNRIAAGDLTTELKSVSRDELGQLILAMSGMAAILKGIFASLNEGSGNLSEAARELSQVSGALNASAELLTEQSSSVAGGANRSSRNLQQISTDAEQASANLSTLSHAAEVASHNLNTISAAAEEASISLTQVVSSAQQATQRMAEVKDAAEQTSGNVTGVAGSVRAMTDALGEIRQRCLMASQSSEQANHEAERTQEVMERLLESAQEIHKVVDVINSIAEQTNMLALNASIEAAGAGDAGKGFAVVANEVKELARQTAAATGMISETIVRMSDHSRDATDAADQIVVKIHAIASANEEILQAVEDQDRSARGIAQAMNEAAERTRSVTEGMVATNQDMEDVSRAVSEVSLGIAEVTRNVGELSVGVGEMTRNVAEASAGSRNITGNVHDAADTALEIAASMEPVRQAVADVLGMSAQLSQRAGEMSRLSESIKGIVARFRLE</sequence>
<dbReference type="SUPFAM" id="SSF58104">
    <property type="entry name" value="Methyl-accepting chemotaxis protein (MCP) signaling domain"/>
    <property type="match status" value="3"/>
</dbReference>
<dbReference type="PROSITE" id="PS50885">
    <property type="entry name" value="HAMP"/>
    <property type="match status" value="1"/>
</dbReference>
<keyword evidence="8" id="KW-1185">Reference proteome</keyword>
<dbReference type="SMART" id="SM00304">
    <property type="entry name" value="HAMP"/>
    <property type="match status" value="1"/>
</dbReference>
<evidence type="ECO:0000313" key="7">
    <source>
        <dbReference type="EMBL" id="GAB0058912.1"/>
    </source>
</evidence>
<proteinExistence type="inferred from homology"/>
<dbReference type="InterPro" id="IPR004089">
    <property type="entry name" value="MCPsignal_dom"/>
</dbReference>
<keyword evidence="1 3" id="KW-0807">Transducer</keyword>
<evidence type="ECO:0000256" key="3">
    <source>
        <dbReference type="PROSITE-ProRule" id="PRU00284"/>
    </source>
</evidence>
<accession>A0ABQ0CDG7</accession>
<dbReference type="PANTHER" id="PTHR32089:SF112">
    <property type="entry name" value="LYSOZYME-LIKE PROTEIN-RELATED"/>
    <property type="match status" value="1"/>
</dbReference>
<evidence type="ECO:0000259" key="5">
    <source>
        <dbReference type="PROSITE" id="PS50111"/>
    </source>
</evidence>
<protein>
    <submittedName>
        <fullName evidence="7">Chromosome partition protein Smc</fullName>
    </submittedName>
</protein>
<keyword evidence="4" id="KW-1133">Transmembrane helix</keyword>
<dbReference type="Proteomes" id="UP001628193">
    <property type="component" value="Unassembled WGS sequence"/>
</dbReference>
<dbReference type="PROSITE" id="PS50111">
    <property type="entry name" value="CHEMOTAXIS_TRANSDUC_2"/>
    <property type="match status" value="1"/>
</dbReference>